<feature type="domain" description="PKD" evidence="7">
    <location>
        <begin position="1015"/>
        <end position="1046"/>
    </location>
</feature>
<comment type="caution">
    <text evidence="8">The sequence shown here is derived from an EMBL/GenBank/DDBJ whole genome shotgun (WGS) entry which is preliminary data.</text>
</comment>
<feature type="domain" description="PKD" evidence="7">
    <location>
        <begin position="837"/>
        <end position="890"/>
    </location>
</feature>
<keyword evidence="3" id="KW-0677">Repeat</keyword>
<gene>
    <name evidence="8" type="ORF">ACFOW1_11005</name>
</gene>
<dbReference type="Pfam" id="PF13585">
    <property type="entry name" value="CHU_C"/>
    <property type="match status" value="1"/>
</dbReference>
<feature type="domain" description="PKD" evidence="7">
    <location>
        <begin position="1181"/>
        <end position="1244"/>
    </location>
</feature>
<evidence type="ECO:0000259" key="7">
    <source>
        <dbReference type="PROSITE" id="PS50093"/>
    </source>
</evidence>
<dbReference type="RefSeq" id="WP_379014272.1">
    <property type="nucleotide sequence ID" value="NZ_JBHSDC010000022.1"/>
</dbReference>
<comment type="subcellular location">
    <subcellularLocation>
        <location evidence="1">Membrane</location>
        <topology evidence="1">Multi-pass membrane protein</topology>
    </subcellularLocation>
</comment>
<dbReference type="PANTHER" id="PTHR46730">
    <property type="entry name" value="POLYCYSTIN-1"/>
    <property type="match status" value="1"/>
</dbReference>
<feature type="domain" description="PKD" evidence="7">
    <location>
        <begin position="465"/>
        <end position="516"/>
    </location>
</feature>
<dbReference type="Gene3D" id="2.60.40.10">
    <property type="entry name" value="Immunoglobulins"/>
    <property type="match status" value="14"/>
</dbReference>
<keyword evidence="9" id="KW-1185">Reference proteome</keyword>
<evidence type="ECO:0000256" key="6">
    <source>
        <dbReference type="SAM" id="SignalP"/>
    </source>
</evidence>
<dbReference type="CDD" id="cd00146">
    <property type="entry name" value="PKD"/>
    <property type="match status" value="8"/>
</dbReference>
<dbReference type="PANTHER" id="PTHR46730:SF4">
    <property type="entry name" value="POLYCYSTIC KIDNEY DISEASE PROTEIN 1-LIKE 1"/>
    <property type="match status" value="1"/>
</dbReference>
<evidence type="ECO:0000256" key="5">
    <source>
        <dbReference type="ARBA" id="ARBA00023136"/>
    </source>
</evidence>
<dbReference type="InterPro" id="IPR013783">
    <property type="entry name" value="Ig-like_fold"/>
</dbReference>
<feature type="domain" description="PKD" evidence="7">
    <location>
        <begin position="104"/>
        <end position="188"/>
    </location>
</feature>
<keyword evidence="2" id="KW-0812">Transmembrane</keyword>
<evidence type="ECO:0000313" key="9">
    <source>
        <dbReference type="Proteomes" id="UP001595906"/>
    </source>
</evidence>
<keyword evidence="4" id="KW-1133">Transmembrane helix</keyword>
<evidence type="ECO:0000256" key="2">
    <source>
        <dbReference type="ARBA" id="ARBA00022692"/>
    </source>
</evidence>
<protein>
    <submittedName>
        <fullName evidence="8">PKD domain-containing protein</fullName>
    </submittedName>
</protein>
<evidence type="ECO:0000256" key="3">
    <source>
        <dbReference type="ARBA" id="ARBA00022737"/>
    </source>
</evidence>
<proteinExistence type="predicted"/>
<evidence type="ECO:0000256" key="1">
    <source>
        <dbReference type="ARBA" id="ARBA00004141"/>
    </source>
</evidence>
<dbReference type="InterPro" id="IPR000601">
    <property type="entry name" value="PKD_dom"/>
</dbReference>
<organism evidence="8 9">
    <name type="scientific">Parasediminibacterium paludis</name>
    <dbReference type="NCBI Taxonomy" id="908966"/>
    <lineage>
        <taxon>Bacteria</taxon>
        <taxon>Pseudomonadati</taxon>
        <taxon>Bacteroidota</taxon>
        <taxon>Chitinophagia</taxon>
        <taxon>Chitinophagales</taxon>
        <taxon>Chitinophagaceae</taxon>
        <taxon>Parasediminibacterium</taxon>
    </lineage>
</organism>
<dbReference type="InterPro" id="IPR022409">
    <property type="entry name" value="PKD/Chitinase_dom"/>
</dbReference>
<evidence type="ECO:0000256" key="4">
    <source>
        <dbReference type="ARBA" id="ARBA00022989"/>
    </source>
</evidence>
<reference evidence="9" key="1">
    <citation type="journal article" date="2019" name="Int. J. Syst. Evol. Microbiol.">
        <title>The Global Catalogue of Microorganisms (GCM) 10K type strain sequencing project: providing services to taxonomists for standard genome sequencing and annotation.</title>
        <authorList>
            <consortium name="The Broad Institute Genomics Platform"/>
            <consortium name="The Broad Institute Genome Sequencing Center for Infectious Disease"/>
            <person name="Wu L."/>
            <person name="Ma J."/>
        </authorList>
    </citation>
    <scope>NUCLEOTIDE SEQUENCE [LARGE SCALE GENOMIC DNA]</scope>
    <source>
        <strain evidence="9">CECT 8010</strain>
    </source>
</reference>
<dbReference type="EMBL" id="JBHSDC010000022">
    <property type="protein sequence ID" value="MFC4232423.1"/>
    <property type="molecule type" value="Genomic_DNA"/>
</dbReference>
<keyword evidence="5" id="KW-0472">Membrane</keyword>
<accession>A0ABV8PWC1</accession>
<dbReference type="PROSITE" id="PS51257">
    <property type="entry name" value="PROKAR_LIPOPROTEIN"/>
    <property type="match status" value="1"/>
</dbReference>
<feature type="chain" id="PRO_5047500048" evidence="6">
    <location>
        <begin position="23"/>
        <end position="1650"/>
    </location>
</feature>
<feature type="domain" description="PKD" evidence="7">
    <location>
        <begin position="1090"/>
        <end position="1152"/>
    </location>
</feature>
<feature type="domain" description="PKD" evidence="7">
    <location>
        <begin position="209"/>
        <end position="260"/>
    </location>
</feature>
<feature type="domain" description="PKD" evidence="7">
    <location>
        <begin position="22"/>
        <end position="100"/>
    </location>
</feature>
<keyword evidence="6" id="KW-0732">Signal</keyword>
<dbReference type="InterPro" id="IPR035986">
    <property type="entry name" value="PKD_dom_sf"/>
</dbReference>
<feature type="domain" description="PKD" evidence="7">
    <location>
        <begin position="532"/>
        <end position="599"/>
    </location>
</feature>
<feature type="domain" description="PKD" evidence="7">
    <location>
        <begin position="645"/>
        <end position="683"/>
    </location>
</feature>
<name>A0ABV8PWC1_9BACT</name>
<dbReference type="Pfam" id="PF18911">
    <property type="entry name" value="PKD_4"/>
    <property type="match status" value="8"/>
</dbReference>
<feature type="signal peptide" evidence="6">
    <location>
        <begin position="1"/>
        <end position="22"/>
    </location>
</feature>
<evidence type="ECO:0000313" key="8">
    <source>
        <dbReference type="EMBL" id="MFC4232423.1"/>
    </source>
</evidence>
<sequence length="1650" mass="177372">MRTTLLLLFCLLSLVSKSQLIADFQTANGVLGGCSPFSVSFQNTTKGASASAIYKWDLGNGNTSSLQNPGATYAIEKTYTVVLTVTDNGNTSTKQLDITVYKKPAANFSIKDTKGCLPFTTVFTSESAAGDGTITNFFWDFGDGSSTTVSSPTATHTFTSTQSPHIVLVVTNSFGCQASVAKDTSITVNKPPVAGFKVSDTTLCKLTDSAVFTNMTTGPGNITYKWDFGDSSFATSYNASHVYNAKGQYNVTLTATSNLGVGCVSVAQQISPISAAFFNSNFLVPTVTCSHNSINFNAANLVAASNTQWQFSDDGFSKTFTGSSINKTFANAGSAVVRMINTYGKCIDTIQKTIKINQSPNLGGFIISHDLFCSLPVNFIFKDTTTKAVKWLWQLNGANTTVDSTKSVTAIYQNEGNYVAALKVIDSLGCFDTISKPFSVQIPKYPISDISTTSPTDVTGCPGFTLTFGATPASDLISYLWNFGDSSATDTTANPSHTYTKEGVSKVTLSYVTKAGCTGVSSFTKDVIVYKKPVVDFSVSDTVICGSTMVTYTDKSSVPVTFWNWNFGDGGGISSNLPTTTHKYYDSGYYNVTLIAFNNTCSDSLEKKKYVYVLPLFVDLSKQTNTCNGLRDSIWFMPKYRFVDSVTWYFGDGDSLISNPNIDTVLHQYKKTGNYIIGATISNKYCSLTENTYTDVMLKQKPVLVASADTICLNDSLHILVNNLENNPINGPTGPAQYLLQSWQLSDSSNFMGSTTTRPGVFTFGNSFSDIFWNLKNGTQSIRGIFRTAGFGCNDTTNFIRVTTKGPTAGFFTTNTETCFKLPVTFSDTSYKGFDAPIVTRDWTFGDGTTSTKTDSTSFTHLYSSPANYNVQLKVTDADGCYSIATNTATPIQILGPKVDFNWNANPILTGTTVTFTNNTNSFGSNTNYQWHFSNSGLNSTSFGPIDQSYTNNATVDTVRLIATNNAIQCTDTLVQIIPVKRLGVQFTYTTSYVNQSNCPPVIVNFKSVLQRVNTISWNFGDGTTAGNILEPTHTYAKPGVYTITLYGYGNNNLVDSVSDVFVVKGPYAALSSNAVISCLPFTVKLTAHTVNAASFIWDFGDGSLSSVQDTIASHQYLTPGIYQPALIMKDSAGCSAAFSLPTTVLVDSLQLNITPSPIAVCKAGVINFANNIISVSDSLNPASTKYHWVFGTGNLADTSNNASSLFNYTKVGKYPVSLHVSTASGCSKAIVDTVEVKPVATTTISSPAIICEYDTAAFTATSSIANNAIYQWNFGNGNTSTLLNPSAQRYVSSTVPYNVSLISNYNGCYDTTNTTIKVLHNPVVNLLPKLTNICLGDSLLLKANDGISYQWQANAPSSSNTYVAKPKIDTKYVVTVTNAAGCSSKDSAVITVSQPFKVTLSPDVVLCLGSNTQLQASGANNYQWINNTTGLSATNIANPLASPIVTTKYTVIGFDNVGCFKDTNSITVTLAPLPTVNAGPDLLMGTGTSANINGTGSSDVVSWLWSPDKYLSCTACQTTTTTPRSNITYTLTGTTQYGCTAKDSMTITLSCIQGNLFIPSGFTPNNDALNSVFYPLGRGIKNVRYFTIFNRGGEKIFERQNFNVNDKSAGWDGKFKGNEAASGVYVYVIEVECDTGDIFSNKGTITLIR</sequence>
<dbReference type="SUPFAM" id="SSF49299">
    <property type="entry name" value="PKD domain"/>
    <property type="match status" value="13"/>
</dbReference>
<dbReference type="Proteomes" id="UP001595906">
    <property type="component" value="Unassembled WGS sequence"/>
</dbReference>
<dbReference type="SMART" id="SM00089">
    <property type="entry name" value="PKD"/>
    <property type="match status" value="14"/>
</dbReference>
<dbReference type="PROSITE" id="PS50093">
    <property type="entry name" value="PKD"/>
    <property type="match status" value="11"/>
</dbReference>
<feature type="domain" description="PKD" evidence="7">
    <location>
        <begin position="377"/>
        <end position="443"/>
    </location>
</feature>